<dbReference type="SUPFAM" id="SSF48403">
    <property type="entry name" value="Ankyrin repeat"/>
    <property type="match status" value="1"/>
</dbReference>
<evidence type="ECO:0000256" key="3">
    <source>
        <dbReference type="PROSITE-ProRule" id="PRU00023"/>
    </source>
</evidence>
<organism evidence="5 6">
    <name type="scientific">Oryzias latipes</name>
    <name type="common">Japanese rice fish</name>
    <name type="synonym">Japanese killifish</name>
    <dbReference type="NCBI Taxonomy" id="8090"/>
    <lineage>
        <taxon>Eukaryota</taxon>
        <taxon>Metazoa</taxon>
        <taxon>Chordata</taxon>
        <taxon>Craniata</taxon>
        <taxon>Vertebrata</taxon>
        <taxon>Euteleostomi</taxon>
        <taxon>Actinopterygii</taxon>
        <taxon>Neopterygii</taxon>
        <taxon>Teleostei</taxon>
        <taxon>Neoteleostei</taxon>
        <taxon>Acanthomorphata</taxon>
        <taxon>Ovalentaria</taxon>
        <taxon>Atherinomorphae</taxon>
        <taxon>Beloniformes</taxon>
        <taxon>Adrianichthyidae</taxon>
        <taxon>Oryziinae</taxon>
        <taxon>Oryzias</taxon>
    </lineage>
</organism>
<dbReference type="PANTHER" id="PTHR24201:SF8">
    <property type="entry name" value="CYCLIN-DEPENDENT KINASE 4 INHIBITOR B"/>
    <property type="match status" value="1"/>
</dbReference>
<reference evidence="5" key="2">
    <citation type="submission" date="2025-08" db="UniProtKB">
        <authorList>
            <consortium name="Ensembl"/>
        </authorList>
    </citation>
    <scope>IDENTIFICATION</scope>
    <source>
        <strain evidence="5">Hd-rR</strain>
    </source>
</reference>
<dbReference type="InterPro" id="IPR036770">
    <property type="entry name" value="Ankyrin_rpt-contain_sf"/>
</dbReference>
<feature type="region of interest" description="Disordered" evidence="4">
    <location>
        <begin position="443"/>
        <end position="477"/>
    </location>
</feature>
<dbReference type="STRING" id="8090.ENSORLP00000041402"/>
<dbReference type="InParanoid" id="A0A3B3IB91"/>
<feature type="repeat" description="ANK" evidence="3">
    <location>
        <begin position="81"/>
        <end position="113"/>
    </location>
</feature>
<dbReference type="InterPro" id="IPR050776">
    <property type="entry name" value="Ank_Repeat/CDKN_Inhibitor"/>
</dbReference>
<accession>A0A3B3IB91</accession>
<dbReference type="AlphaFoldDB" id="A0A3B3IB91"/>
<dbReference type="GeneTree" id="ENSGT00940000163025"/>
<keyword evidence="2 3" id="KW-0040">ANK repeat</keyword>
<evidence type="ECO:0000256" key="2">
    <source>
        <dbReference type="ARBA" id="ARBA00023043"/>
    </source>
</evidence>
<reference evidence="5" key="3">
    <citation type="submission" date="2025-09" db="UniProtKB">
        <authorList>
            <consortium name="Ensembl"/>
        </authorList>
    </citation>
    <scope>IDENTIFICATION</scope>
    <source>
        <strain evidence="5">Hd-rR</strain>
    </source>
</reference>
<keyword evidence="1" id="KW-0677">Repeat</keyword>
<reference evidence="5 6" key="1">
    <citation type="journal article" date="2007" name="Nature">
        <title>The medaka draft genome and insights into vertebrate genome evolution.</title>
        <authorList>
            <person name="Kasahara M."/>
            <person name="Naruse K."/>
            <person name="Sasaki S."/>
            <person name="Nakatani Y."/>
            <person name="Qu W."/>
            <person name="Ahsan B."/>
            <person name="Yamada T."/>
            <person name="Nagayasu Y."/>
            <person name="Doi K."/>
            <person name="Kasai Y."/>
            <person name="Jindo T."/>
            <person name="Kobayashi D."/>
            <person name="Shimada A."/>
            <person name="Toyoda A."/>
            <person name="Kuroki Y."/>
            <person name="Fujiyama A."/>
            <person name="Sasaki T."/>
            <person name="Shimizu A."/>
            <person name="Asakawa S."/>
            <person name="Shimizu N."/>
            <person name="Hashimoto S."/>
            <person name="Yang J."/>
            <person name="Lee Y."/>
            <person name="Matsushima K."/>
            <person name="Sugano S."/>
            <person name="Sakaizumi M."/>
            <person name="Narita T."/>
            <person name="Ohishi K."/>
            <person name="Haga S."/>
            <person name="Ohta F."/>
            <person name="Nomoto H."/>
            <person name="Nogata K."/>
            <person name="Morishita T."/>
            <person name="Endo T."/>
            <person name="Shin-I T."/>
            <person name="Takeda H."/>
            <person name="Morishita S."/>
            <person name="Kohara Y."/>
        </authorList>
    </citation>
    <scope>NUCLEOTIDE SEQUENCE [LARGE SCALE GENOMIC DNA]</scope>
    <source>
        <strain evidence="5 6">Hd-rR</strain>
    </source>
</reference>
<evidence type="ECO:0000313" key="5">
    <source>
        <dbReference type="Ensembl" id="ENSORLP00000041402.1"/>
    </source>
</evidence>
<dbReference type="Proteomes" id="UP000001038">
    <property type="component" value="Chromosome 24"/>
</dbReference>
<dbReference type="PANTHER" id="PTHR24201">
    <property type="entry name" value="ANK_REP_REGION DOMAIN-CONTAINING PROTEIN"/>
    <property type="match status" value="1"/>
</dbReference>
<dbReference type="PROSITE" id="PS50297">
    <property type="entry name" value="ANK_REP_REGION"/>
    <property type="match status" value="1"/>
</dbReference>
<dbReference type="InterPro" id="IPR002110">
    <property type="entry name" value="Ankyrin_rpt"/>
</dbReference>
<dbReference type="Pfam" id="PF12796">
    <property type="entry name" value="Ank_2"/>
    <property type="match status" value="1"/>
</dbReference>
<dbReference type="Ensembl" id="ENSORLT00000039118.1">
    <property type="protein sequence ID" value="ENSORLP00000041402.1"/>
    <property type="gene ID" value="ENSORLG00000022466.1"/>
</dbReference>
<keyword evidence="6" id="KW-1185">Reference proteome</keyword>
<evidence type="ECO:0000256" key="4">
    <source>
        <dbReference type="SAM" id="MobiDB-lite"/>
    </source>
</evidence>
<dbReference type="PROSITE" id="PS50088">
    <property type="entry name" value="ANK_REPEAT"/>
    <property type="match status" value="1"/>
</dbReference>
<evidence type="ECO:0000256" key="1">
    <source>
        <dbReference type="ARBA" id="ARBA00022737"/>
    </source>
</evidence>
<feature type="region of interest" description="Disordered" evidence="4">
    <location>
        <begin position="174"/>
        <end position="196"/>
    </location>
</feature>
<proteinExistence type="predicted"/>
<dbReference type="Gene3D" id="1.25.40.20">
    <property type="entry name" value="Ankyrin repeat-containing domain"/>
    <property type="match status" value="1"/>
</dbReference>
<protein>
    <submittedName>
        <fullName evidence="5">Uncharacterized protein</fullName>
    </submittedName>
</protein>
<sequence>MLKDKADGQTGTMIFLDAMSKDKVHLARFVLDALDGEIVDSKTDDAQTPLISSVLLPEQTRCKFMELLLQRGASVNSQDGAGRTALSYACEKGYLDAVKILVRNNADPDLADVWGNSALMYAAAAGHYPVVEYLVRAFKRLGLQIDRINKAGNSAVEVAKFLGHRDCVCALTGGSKKSWKSTEDAREQPPPSPGPEILDFHKKVGEVTSRLEVLQTRKDALQKSYNRQTKHRIKMTRMPSMDSIEEFQIEPFSSRKQEVVFSGVRDPAPPPRTLNKYANFEQPKKAENLNSPADHLLPPLKRSLEDQKKSLLFPPQATNNNLQPGAPSALDAFTPIITARKGVTETSSEKTLDFGLKRFNESYYRKRCSLPTSMLSPAPPERGLMPARKLRTLRRREGSTGVAPPLQVTSLPASSAASSLSAFRNRLLRRFTSPEIKKVAEDLEKDPVVTSGRIPRSETFPQDRRHPQVDSKPSIDSISSVKCEFDFQIRKADQ</sequence>
<dbReference type="SMART" id="SM00248">
    <property type="entry name" value="ANK"/>
    <property type="match status" value="3"/>
</dbReference>
<evidence type="ECO:0000313" key="6">
    <source>
        <dbReference type="Proteomes" id="UP000001038"/>
    </source>
</evidence>
<dbReference type="Bgee" id="ENSORLG00000022466">
    <property type="expression patterns" value="Expressed in brain and 1 other cell type or tissue"/>
</dbReference>
<name>A0A3B3IB91_ORYLA</name>